<reference evidence="2" key="2">
    <citation type="submission" date="2025-08" db="UniProtKB">
        <authorList>
            <consortium name="Ensembl"/>
        </authorList>
    </citation>
    <scope>IDENTIFICATION</scope>
</reference>
<dbReference type="Proteomes" id="UP000265080">
    <property type="component" value="Chromosome 3"/>
</dbReference>
<dbReference type="AlphaFoldDB" id="A0A3P8RXA4"/>
<dbReference type="GeneTree" id="ENSGT01030000235173"/>
<keyword evidence="3" id="KW-1185">Reference proteome</keyword>
<reference evidence="2" key="3">
    <citation type="submission" date="2025-09" db="UniProtKB">
        <authorList>
            <consortium name="Ensembl"/>
        </authorList>
    </citation>
    <scope>IDENTIFICATION</scope>
</reference>
<evidence type="ECO:0000256" key="1">
    <source>
        <dbReference type="SAM" id="MobiDB-lite"/>
    </source>
</evidence>
<name>A0A3P8RXA4_AMPPE</name>
<dbReference type="STRING" id="161767.ENSAPEP00000004502"/>
<dbReference type="Ensembl" id="ENSAPET00000004622.1">
    <property type="protein sequence ID" value="ENSAPEP00000004502.1"/>
    <property type="gene ID" value="ENSAPEG00000003253.1"/>
</dbReference>
<feature type="compositionally biased region" description="Basic and acidic residues" evidence="1">
    <location>
        <begin position="10"/>
        <end position="22"/>
    </location>
</feature>
<reference evidence="2 3" key="1">
    <citation type="submission" date="2018-03" db="EMBL/GenBank/DDBJ databases">
        <title>Finding Nemo's genes: A chromosome-scale reference assembly of the genome of the orange clownfish Amphiprion percula.</title>
        <authorList>
            <person name="Lehmann R."/>
        </authorList>
    </citation>
    <scope>NUCLEOTIDE SEQUENCE</scope>
</reference>
<sequence length="107" mass="12379">MAKGRPRRIRSAEHKLKKKGYDQSRAKTRINIGEAFQRWRDLRELKGMKTDAEVAVFLLDRWVTVVLLYFCSFVVSAAGNLCRSFGPVIYKWKGNCDPSCRTQRLSP</sequence>
<proteinExistence type="predicted"/>
<organism evidence="2 3">
    <name type="scientific">Amphiprion percula</name>
    <name type="common">Orange clownfish</name>
    <name type="synonym">Lutjanus percula</name>
    <dbReference type="NCBI Taxonomy" id="161767"/>
    <lineage>
        <taxon>Eukaryota</taxon>
        <taxon>Metazoa</taxon>
        <taxon>Chordata</taxon>
        <taxon>Craniata</taxon>
        <taxon>Vertebrata</taxon>
        <taxon>Euteleostomi</taxon>
        <taxon>Actinopterygii</taxon>
        <taxon>Neopterygii</taxon>
        <taxon>Teleostei</taxon>
        <taxon>Neoteleostei</taxon>
        <taxon>Acanthomorphata</taxon>
        <taxon>Ovalentaria</taxon>
        <taxon>Pomacentridae</taxon>
        <taxon>Amphiprion</taxon>
    </lineage>
</organism>
<evidence type="ECO:0000313" key="2">
    <source>
        <dbReference type="Ensembl" id="ENSAPEP00000004502.1"/>
    </source>
</evidence>
<accession>A0A3P8RXA4</accession>
<protein>
    <submittedName>
        <fullName evidence="2">Uncharacterized protein</fullName>
    </submittedName>
</protein>
<evidence type="ECO:0000313" key="3">
    <source>
        <dbReference type="Proteomes" id="UP000265080"/>
    </source>
</evidence>
<feature type="region of interest" description="Disordered" evidence="1">
    <location>
        <begin position="1"/>
        <end position="22"/>
    </location>
</feature>